<dbReference type="Proteomes" id="UP000001307">
    <property type="component" value="Unassembled WGS sequence"/>
</dbReference>
<proteinExistence type="predicted"/>
<dbReference type="SMART" id="SM00225">
    <property type="entry name" value="BTB"/>
    <property type="match status" value="1"/>
</dbReference>
<evidence type="ECO:0000259" key="1">
    <source>
        <dbReference type="SMART" id="SM00225"/>
    </source>
</evidence>
<dbReference type="InterPro" id="IPR003131">
    <property type="entry name" value="T1-type_BTB"/>
</dbReference>
<dbReference type="OrthoDB" id="2414723at2759"/>
<gene>
    <name evidence="2" type="ORF">GSOID_T00003451001</name>
</gene>
<dbReference type="Gene3D" id="3.30.710.10">
    <property type="entry name" value="Potassium Channel Kv1.1, Chain A"/>
    <property type="match status" value="1"/>
</dbReference>
<dbReference type="InterPro" id="IPR000210">
    <property type="entry name" value="BTB/POZ_dom"/>
</dbReference>
<feature type="domain" description="BTB" evidence="1">
    <location>
        <begin position="9"/>
        <end position="112"/>
    </location>
</feature>
<dbReference type="PANTHER" id="PTHR14499:SF144">
    <property type="entry name" value="POTASSIUM CHANNEL TETRAMERISATION-TYPE BTB DOMAIN-CONTAINING PROTEIN"/>
    <property type="match status" value="1"/>
</dbReference>
<dbReference type="AlphaFoldDB" id="E4X7B8"/>
<evidence type="ECO:0000313" key="2">
    <source>
        <dbReference type="EMBL" id="CBY18590.1"/>
    </source>
</evidence>
<sequence>MKTLLEDDEIVRINVGGIKFTTLRSTLLRYSHSILARMINGKIPPRRDSEGNAFLDRDPQIFKFILEFLRSSKVVISDDLIQGILPQLLHEAEYFMIDPLVEELRHRQARLNKRDVLLVWNEGGVIKFNCTDEDVLAQLDYLKPPIVGLKKTRSIATIQYDCDFLVAINHFINNGFTRPDIMSSKINYFWSGTYIPDRPPFTFLREGAPEEPSQYITTSPDFLDSQIIKEQV</sequence>
<evidence type="ECO:0000313" key="3">
    <source>
        <dbReference type="Proteomes" id="UP000001307"/>
    </source>
</evidence>
<accession>E4X7B8</accession>
<dbReference type="InterPro" id="IPR011333">
    <property type="entry name" value="SKP1/BTB/POZ_sf"/>
</dbReference>
<protein>
    <recommendedName>
        <fullName evidence="1">BTB domain-containing protein</fullName>
    </recommendedName>
</protein>
<dbReference type="PANTHER" id="PTHR14499">
    <property type="entry name" value="POTASSIUM CHANNEL TETRAMERIZATION DOMAIN-CONTAINING"/>
    <property type="match status" value="1"/>
</dbReference>
<dbReference type="InParanoid" id="E4X7B8"/>
<dbReference type="CDD" id="cd18316">
    <property type="entry name" value="BTB_POZ_KCTD-like"/>
    <property type="match status" value="1"/>
</dbReference>
<name>E4X7B8_OIKDI</name>
<dbReference type="GO" id="GO:0051260">
    <property type="term" value="P:protein homooligomerization"/>
    <property type="evidence" value="ECO:0007669"/>
    <property type="project" value="InterPro"/>
</dbReference>
<reference evidence="2" key="1">
    <citation type="journal article" date="2010" name="Science">
        <title>Plasticity of animal genome architecture unmasked by rapid evolution of a pelagic tunicate.</title>
        <authorList>
            <person name="Denoeud F."/>
            <person name="Henriet S."/>
            <person name="Mungpakdee S."/>
            <person name="Aury J.M."/>
            <person name="Da Silva C."/>
            <person name="Brinkmann H."/>
            <person name="Mikhaleva J."/>
            <person name="Olsen L.C."/>
            <person name="Jubin C."/>
            <person name="Canestro C."/>
            <person name="Bouquet J.M."/>
            <person name="Danks G."/>
            <person name="Poulain J."/>
            <person name="Campsteijn C."/>
            <person name="Adamski M."/>
            <person name="Cross I."/>
            <person name="Yadetie F."/>
            <person name="Muffato M."/>
            <person name="Louis A."/>
            <person name="Butcher S."/>
            <person name="Tsagkogeorga G."/>
            <person name="Konrad A."/>
            <person name="Singh S."/>
            <person name="Jensen M.F."/>
            <person name="Cong E.H."/>
            <person name="Eikeseth-Otteraa H."/>
            <person name="Noel B."/>
            <person name="Anthouard V."/>
            <person name="Porcel B.M."/>
            <person name="Kachouri-Lafond R."/>
            <person name="Nishino A."/>
            <person name="Ugolini M."/>
            <person name="Chourrout P."/>
            <person name="Nishida H."/>
            <person name="Aasland R."/>
            <person name="Huzurbazar S."/>
            <person name="Westhof E."/>
            <person name="Delsuc F."/>
            <person name="Lehrach H."/>
            <person name="Reinhardt R."/>
            <person name="Weissenbach J."/>
            <person name="Roy S.W."/>
            <person name="Artiguenave F."/>
            <person name="Postlethwait J.H."/>
            <person name="Manak J.R."/>
            <person name="Thompson E.M."/>
            <person name="Jaillon O."/>
            <person name="Du Pasquier L."/>
            <person name="Boudinot P."/>
            <person name="Liberles D.A."/>
            <person name="Volff J.N."/>
            <person name="Philippe H."/>
            <person name="Lenhard B."/>
            <person name="Roest Crollius H."/>
            <person name="Wincker P."/>
            <person name="Chourrout D."/>
        </authorList>
    </citation>
    <scope>NUCLEOTIDE SEQUENCE [LARGE SCALE GENOMIC DNA]</scope>
</reference>
<dbReference type="SUPFAM" id="SSF54695">
    <property type="entry name" value="POZ domain"/>
    <property type="match status" value="1"/>
</dbReference>
<organism evidence="2">
    <name type="scientific">Oikopleura dioica</name>
    <name type="common">Tunicate</name>
    <dbReference type="NCBI Taxonomy" id="34765"/>
    <lineage>
        <taxon>Eukaryota</taxon>
        <taxon>Metazoa</taxon>
        <taxon>Chordata</taxon>
        <taxon>Tunicata</taxon>
        <taxon>Appendicularia</taxon>
        <taxon>Copelata</taxon>
        <taxon>Oikopleuridae</taxon>
        <taxon>Oikopleura</taxon>
    </lineage>
</organism>
<keyword evidence="3" id="KW-1185">Reference proteome</keyword>
<dbReference type="EMBL" id="FN653028">
    <property type="protein sequence ID" value="CBY18590.1"/>
    <property type="molecule type" value="Genomic_DNA"/>
</dbReference>
<dbReference type="Pfam" id="PF02214">
    <property type="entry name" value="BTB_2"/>
    <property type="match status" value="1"/>
</dbReference>